<dbReference type="InterPro" id="IPR025874">
    <property type="entry name" value="DZR"/>
</dbReference>
<dbReference type="Pfam" id="PF12773">
    <property type="entry name" value="DZR"/>
    <property type="match status" value="1"/>
</dbReference>
<protein>
    <recommendedName>
        <fullName evidence="1">DZANK-type domain-containing protein</fullName>
    </recommendedName>
</protein>
<name>A0A3G5AAU7_9VIRU</name>
<accession>A0A3G5AAU7</accession>
<reference evidence="2" key="1">
    <citation type="submission" date="2018-10" db="EMBL/GenBank/DDBJ databases">
        <title>Hidden diversity of soil giant viruses.</title>
        <authorList>
            <person name="Schulz F."/>
            <person name="Alteio L."/>
            <person name="Goudeau D."/>
            <person name="Ryan E.M."/>
            <person name="Malmstrom R.R."/>
            <person name="Blanchard J."/>
            <person name="Woyke T."/>
        </authorList>
    </citation>
    <scope>NUCLEOTIDE SEQUENCE</scope>
    <source>
        <strain evidence="2">HYV1</strain>
    </source>
</reference>
<proteinExistence type="predicted"/>
<gene>
    <name evidence="2" type="ORF">Hyperionvirus23_13</name>
</gene>
<sequence>MDCLKCSRGVDLNDKFCPWCGVKIDFCVVRACGKCKGIISPKSVFCCHCGADESGRGLRECGKCGREIEVGAKFCPFCGVKVGVGVTTFREMLEKVIEVTELMYDGTNILDKKLELKNVADLVKKGNKIMLEVLKRGDGLDRMSFGVGGDLLGLCGVRCSVIDCKSEKFGSVLGSLIENRIREPRCGIDLVGVSDTDLVELSGEVKRGEEDKKILISFKKKESGNGSVQTALDNMLKLVTFPIFYSKISGEIFKLGELQEKIRGYRMKYEFREQDYCESLQIGSVEVFIMGDVIEDMLFLSDITRRVDNIGVHMKNKMRKI</sequence>
<evidence type="ECO:0000313" key="2">
    <source>
        <dbReference type="EMBL" id="AYV84346.1"/>
    </source>
</evidence>
<evidence type="ECO:0000259" key="1">
    <source>
        <dbReference type="Pfam" id="PF12773"/>
    </source>
</evidence>
<dbReference type="EMBL" id="MK072405">
    <property type="protein sequence ID" value="AYV84346.1"/>
    <property type="molecule type" value="Genomic_DNA"/>
</dbReference>
<organism evidence="2">
    <name type="scientific">Hyperionvirus sp</name>
    <dbReference type="NCBI Taxonomy" id="2487770"/>
    <lineage>
        <taxon>Viruses</taxon>
        <taxon>Varidnaviria</taxon>
        <taxon>Bamfordvirae</taxon>
        <taxon>Nucleocytoviricota</taxon>
        <taxon>Megaviricetes</taxon>
        <taxon>Imitervirales</taxon>
        <taxon>Mimiviridae</taxon>
        <taxon>Klosneuvirinae</taxon>
    </lineage>
</organism>
<feature type="domain" description="DZANK-type" evidence="1">
    <location>
        <begin position="3"/>
        <end position="50"/>
    </location>
</feature>